<dbReference type="PANTHER" id="PTHR24320:SF148">
    <property type="entry name" value="NAD(P)-BINDING ROSSMANN-FOLD SUPERFAMILY PROTEIN"/>
    <property type="match status" value="1"/>
</dbReference>
<dbReference type="Proteomes" id="UP000011185">
    <property type="component" value="Unassembled WGS sequence"/>
</dbReference>
<feature type="transmembrane region" description="Helical" evidence="3">
    <location>
        <begin position="14"/>
        <end position="37"/>
    </location>
</feature>
<dbReference type="InterPro" id="IPR036291">
    <property type="entry name" value="NAD(P)-bd_dom_sf"/>
</dbReference>
<dbReference type="PRINTS" id="PR00081">
    <property type="entry name" value="GDHRDH"/>
</dbReference>
<dbReference type="VEuPathDB" id="MicrosporidiaDB:THOM_0764"/>
<evidence type="ECO:0000256" key="2">
    <source>
        <dbReference type="ARBA" id="ARBA00023002"/>
    </source>
</evidence>
<evidence type="ECO:0000256" key="1">
    <source>
        <dbReference type="ARBA" id="ARBA00006484"/>
    </source>
</evidence>
<dbReference type="PANTHER" id="PTHR24320">
    <property type="entry name" value="RETINOL DEHYDROGENASE"/>
    <property type="match status" value="1"/>
</dbReference>
<dbReference type="STRING" id="72359.L7JXW2"/>
<keyword evidence="2 4" id="KW-0560">Oxidoreductase</keyword>
<dbReference type="EC" id="1.1.1.100" evidence="4"/>
<keyword evidence="5" id="KW-1185">Reference proteome</keyword>
<name>L7JXW2_TRAHO</name>
<keyword evidence="3" id="KW-0472">Membrane</keyword>
<dbReference type="GO" id="GO:0004316">
    <property type="term" value="F:3-oxoacyl-[acyl-carrier-protein] reductase (NADPH) activity"/>
    <property type="evidence" value="ECO:0007669"/>
    <property type="project" value="UniProtKB-EC"/>
</dbReference>
<dbReference type="InParanoid" id="L7JXW2"/>
<proteinExistence type="inferred from homology"/>
<gene>
    <name evidence="4" type="ORF">THOM_0764</name>
</gene>
<keyword evidence="3" id="KW-0812">Transmembrane</keyword>
<dbReference type="EMBL" id="JH993858">
    <property type="protein sequence ID" value="ELQ76254.1"/>
    <property type="molecule type" value="Genomic_DNA"/>
</dbReference>
<dbReference type="GO" id="GO:0033729">
    <property type="term" value="F:anthocyanidin reductase activity"/>
    <property type="evidence" value="ECO:0007669"/>
    <property type="project" value="UniProtKB-EC"/>
</dbReference>
<dbReference type="HOGENOM" id="CLU_897719_0_0_1"/>
<keyword evidence="3" id="KW-1133">Transmembrane helix</keyword>
<dbReference type="SUPFAM" id="SSF51735">
    <property type="entry name" value="NAD(P)-binding Rossmann-fold domains"/>
    <property type="match status" value="1"/>
</dbReference>
<organism evidence="4 5">
    <name type="scientific">Trachipleistophora hominis</name>
    <name type="common">Microsporidian parasite</name>
    <dbReference type="NCBI Taxonomy" id="72359"/>
    <lineage>
        <taxon>Eukaryota</taxon>
        <taxon>Fungi</taxon>
        <taxon>Fungi incertae sedis</taxon>
        <taxon>Microsporidia</taxon>
        <taxon>Pleistophoridae</taxon>
        <taxon>Trachipleistophora</taxon>
    </lineage>
</organism>
<dbReference type="OMA" id="NACQFEM"/>
<dbReference type="FunCoup" id="L7JXW2">
    <property type="interactions" value="31"/>
</dbReference>
<dbReference type="GO" id="GO:0004303">
    <property type="term" value="F:estradiol 17-beta-dehydrogenase [NAD(P)+] activity"/>
    <property type="evidence" value="ECO:0007669"/>
    <property type="project" value="UniProtKB-EC"/>
</dbReference>
<dbReference type="Pfam" id="PF00106">
    <property type="entry name" value="adh_short"/>
    <property type="match status" value="1"/>
</dbReference>
<dbReference type="AlphaFoldDB" id="L7JXW2"/>
<dbReference type="InterPro" id="IPR002347">
    <property type="entry name" value="SDR_fam"/>
</dbReference>
<dbReference type="OrthoDB" id="191139at2759"/>
<dbReference type="EC" id="1.3.1.77" evidence="4"/>
<evidence type="ECO:0000313" key="5">
    <source>
        <dbReference type="Proteomes" id="UP000011185"/>
    </source>
</evidence>
<sequence>MINKLIYSISQRKYVPFIVKLVIVTFLSYLFNIVHFYRMRSVEPKKVKHKFCVITGGTRGIGRELVDLLVLKGYEVMVLGRTKVNRSKVVHYGLDLNNLQEVAQFKMDKDIDLLVMNAGILTGKTDGIDLNFKINYLAHYILYNNLRSNLKNARVVLTSSCVMLSVDTFDPYRPSFFSFRKYCESKLCVFLLGKYISRNLQTVVVHPGVVNTTLFNENSLLNFFISKISYPFLNSTDEAANVLMNACQFEMSREKKIIFLYGFEEMKIPCSINRKNEKKLMKITKHFLVKNGIER</sequence>
<protein>
    <submittedName>
        <fullName evidence="4">Dehydrogenase with different specificities</fullName>
        <ecNumber evidence="4">1.1.1.100</ecNumber>
        <ecNumber evidence="4">1.1.1.62</ecNumber>
        <ecNumber evidence="4">1.3.1.77</ecNumber>
    </submittedName>
</protein>
<comment type="similarity">
    <text evidence="1">Belongs to the short-chain dehydrogenases/reductases (SDR) family.</text>
</comment>
<dbReference type="EC" id="1.1.1.62" evidence="4"/>
<evidence type="ECO:0000313" key="4">
    <source>
        <dbReference type="EMBL" id="ELQ76254.1"/>
    </source>
</evidence>
<reference evidence="4 5" key="1">
    <citation type="journal article" date="2012" name="PLoS Pathog.">
        <title>The genome of the obligate intracellular parasite Trachipleistophora hominis: new insights into microsporidian genome dynamics and reductive evolution.</title>
        <authorList>
            <person name="Heinz E."/>
            <person name="Williams T.A."/>
            <person name="Nakjang S."/>
            <person name="Noel C.J."/>
            <person name="Swan D.C."/>
            <person name="Goldberg A.V."/>
            <person name="Harris S.R."/>
            <person name="Weinmaier T."/>
            <person name="Markert S."/>
            <person name="Becher D."/>
            <person name="Bernhardt J."/>
            <person name="Dagan T."/>
            <person name="Hacker C."/>
            <person name="Lucocq J.M."/>
            <person name="Schweder T."/>
            <person name="Rattei T."/>
            <person name="Hall N."/>
            <person name="Hirt R.P."/>
            <person name="Embley T.M."/>
        </authorList>
    </citation>
    <scope>NUCLEOTIDE SEQUENCE [LARGE SCALE GENOMIC DNA]</scope>
</reference>
<evidence type="ECO:0000256" key="3">
    <source>
        <dbReference type="SAM" id="Phobius"/>
    </source>
</evidence>
<dbReference type="Gene3D" id="3.40.50.720">
    <property type="entry name" value="NAD(P)-binding Rossmann-like Domain"/>
    <property type="match status" value="1"/>
</dbReference>
<accession>L7JXW2</accession>